<organism evidence="6 7">
    <name type="scientific">Agromyces fucosus</name>
    <dbReference type="NCBI Taxonomy" id="41985"/>
    <lineage>
        <taxon>Bacteria</taxon>
        <taxon>Bacillati</taxon>
        <taxon>Actinomycetota</taxon>
        <taxon>Actinomycetes</taxon>
        <taxon>Micrococcales</taxon>
        <taxon>Microbacteriaceae</taxon>
        <taxon>Agromyces</taxon>
    </lineage>
</organism>
<keyword evidence="1" id="KW-0805">Transcription regulation</keyword>
<dbReference type="SUPFAM" id="SSF48498">
    <property type="entry name" value="Tetracyclin repressor-like, C-terminal domain"/>
    <property type="match status" value="1"/>
</dbReference>
<keyword evidence="2" id="KW-0238">DNA-binding</keyword>
<dbReference type="PROSITE" id="PS51318">
    <property type="entry name" value="TAT"/>
    <property type="match status" value="1"/>
</dbReference>
<feature type="domain" description="HTH tetR-type" evidence="4">
    <location>
        <begin position="27"/>
        <end position="58"/>
    </location>
</feature>
<dbReference type="InterPro" id="IPR011075">
    <property type="entry name" value="TetR_C"/>
</dbReference>
<evidence type="ECO:0000259" key="5">
    <source>
        <dbReference type="Pfam" id="PF16859"/>
    </source>
</evidence>
<evidence type="ECO:0000256" key="1">
    <source>
        <dbReference type="ARBA" id="ARBA00023015"/>
    </source>
</evidence>
<keyword evidence="3" id="KW-0804">Transcription</keyword>
<dbReference type="EMBL" id="SDPO01000003">
    <property type="protein sequence ID" value="RXZ47253.1"/>
    <property type="molecule type" value="Genomic_DNA"/>
</dbReference>
<evidence type="ECO:0000313" key="7">
    <source>
        <dbReference type="Proteomes" id="UP000292935"/>
    </source>
</evidence>
<dbReference type="Gene3D" id="1.10.10.60">
    <property type="entry name" value="Homeodomain-like"/>
    <property type="match status" value="1"/>
</dbReference>
<dbReference type="GO" id="GO:0003700">
    <property type="term" value="F:DNA-binding transcription factor activity"/>
    <property type="evidence" value="ECO:0007669"/>
    <property type="project" value="TreeGrafter"/>
</dbReference>
<sequence>MSTPSSPSRSYRSTLRAEQAAATRRRILAAAGASFASAGYAGTSLADIAREASVSVETVKLNGPKRELLLASFEQAFAGDEGHEGIAEREVGRRIMEVGDPDELLAAWVRFVAEANARAGRLWRSLVSAGTSDPLVREALDAQQVRRHADFRAAIDLFVERGMHRGDAPSDAERDRLADVLSFLASPEGYEQLVDGAGWSQPEFEAWLAGAVRTLVLG</sequence>
<dbReference type="Pfam" id="PF16859">
    <property type="entry name" value="TetR_C_11"/>
    <property type="match status" value="1"/>
</dbReference>
<evidence type="ECO:0000313" key="6">
    <source>
        <dbReference type="EMBL" id="RXZ47253.1"/>
    </source>
</evidence>
<gene>
    <name evidence="6" type="ORF">ESP57_11760</name>
</gene>
<dbReference type="Proteomes" id="UP000292935">
    <property type="component" value="Unassembled WGS sequence"/>
</dbReference>
<dbReference type="Gene3D" id="1.10.357.10">
    <property type="entry name" value="Tetracycline Repressor, domain 2"/>
    <property type="match status" value="1"/>
</dbReference>
<dbReference type="GO" id="GO:0000976">
    <property type="term" value="F:transcription cis-regulatory region binding"/>
    <property type="evidence" value="ECO:0007669"/>
    <property type="project" value="TreeGrafter"/>
</dbReference>
<accession>A0A4V1QS59</accession>
<dbReference type="InterPro" id="IPR006311">
    <property type="entry name" value="TAT_signal"/>
</dbReference>
<dbReference type="InterPro" id="IPR036271">
    <property type="entry name" value="Tet_transcr_reg_TetR-rel_C_sf"/>
</dbReference>
<reference evidence="6 7" key="1">
    <citation type="submission" date="2019-01" db="EMBL/GenBank/DDBJ databases">
        <authorList>
            <person name="Li J."/>
        </authorList>
    </citation>
    <scope>NUCLEOTIDE SEQUENCE [LARGE SCALE GENOMIC DNA]</scope>
    <source>
        <strain evidence="6 7">CCUG 35506</strain>
    </source>
</reference>
<dbReference type="PANTHER" id="PTHR30055:SF234">
    <property type="entry name" value="HTH-TYPE TRANSCRIPTIONAL REGULATOR BETI"/>
    <property type="match status" value="1"/>
</dbReference>
<protein>
    <submittedName>
        <fullName evidence="6">TetR family transcriptional regulator</fullName>
    </submittedName>
</protein>
<dbReference type="RefSeq" id="WP_129231727.1">
    <property type="nucleotide sequence ID" value="NZ_SDPO01000003.1"/>
</dbReference>
<comment type="caution">
    <text evidence="6">The sequence shown here is derived from an EMBL/GenBank/DDBJ whole genome shotgun (WGS) entry which is preliminary data.</text>
</comment>
<dbReference type="AlphaFoldDB" id="A0A4V1QS59"/>
<dbReference type="OrthoDB" id="5003298at2"/>
<dbReference type="Pfam" id="PF00440">
    <property type="entry name" value="TetR_N"/>
    <property type="match status" value="1"/>
</dbReference>
<proteinExistence type="predicted"/>
<evidence type="ECO:0000256" key="3">
    <source>
        <dbReference type="ARBA" id="ARBA00023163"/>
    </source>
</evidence>
<dbReference type="InterPro" id="IPR009057">
    <property type="entry name" value="Homeodomain-like_sf"/>
</dbReference>
<name>A0A4V1QS59_9MICO</name>
<dbReference type="PANTHER" id="PTHR30055">
    <property type="entry name" value="HTH-TYPE TRANSCRIPTIONAL REGULATOR RUTR"/>
    <property type="match status" value="1"/>
</dbReference>
<dbReference type="InterPro" id="IPR001647">
    <property type="entry name" value="HTH_TetR"/>
</dbReference>
<keyword evidence="7" id="KW-1185">Reference proteome</keyword>
<feature type="domain" description="Tetracyclin repressor-like C-terminal" evidence="5">
    <location>
        <begin position="105"/>
        <end position="182"/>
    </location>
</feature>
<dbReference type="SUPFAM" id="SSF46689">
    <property type="entry name" value="Homeodomain-like"/>
    <property type="match status" value="1"/>
</dbReference>
<evidence type="ECO:0000256" key="2">
    <source>
        <dbReference type="ARBA" id="ARBA00023125"/>
    </source>
</evidence>
<evidence type="ECO:0000259" key="4">
    <source>
        <dbReference type="Pfam" id="PF00440"/>
    </source>
</evidence>
<dbReference type="InterPro" id="IPR050109">
    <property type="entry name" value="HTH-type_TetR-like_transc_reg"/>
</dbReference>